<organism evidence="1 2">
    <name type="scientific">Funneliformis geosporum</name>
    <dbReference type="NCBI Taxonomy" id="1117311"/>
    <lineage>
        <taxon>Eukaryota</taxon>
        <taxon>Fungi</taxon>
        <taxon>Fungi incertae sedis</taxon>
        <taxon>Mucoromycota</taxon>
        <taxon>Glomeromycotina</taxon>
        <taxon>Glomeromycetes</taxon>
        <taxon>Glomerales</taxon>
        <taxon>Glomeraceae</taxon>
        <taxon>Funneliformis</taxon>
    </lineage>
</organism>
<sequence>MSKHQQGSNHHMRSYHLESHEIHKSEEAFFLKPVMRIDILIGINPLATY</sequence>
<accession>A0A9W4SVJ6</accession>
<dbReference type="AlphaFoldDB" id="A0A9W4SVJ6"/>
<name>A0A9W4SVJ6_9GLOM</name>
<evidence type="ECO:0000313" key="2">
    <source>
        <dbReference type="Proteomes" id="UP001153678"/>
    </source>
</evidence>
<dbReference type="EMBL" id="CAMKVN010002889">
    <property type="protein sequence ID" value="CAI2182973.1"/>
    <property type="molecule type" value="Genomic_DNA"/>
</dbReference>
<protein>
    <submittedName>
        <fullName evidence="1">5216_t:CDS:1</fullName>
    </submittedName>
</protein>
<evidence type="ECO:0000313" key="1">
    <source>
        <dbReference type="EMBL" id="CAI2182973.1"/>
    </source>
</evidence>
<comment type="caution">
    <text evidence="1">The sequence shown here is derived from an EMBL/GenBank/DDBJ whole genome shotgun (WGS) entry which is preliminary data.</text>
</comment>
<gene>
    <name evidence="1" type="ORF">FWILDA_LOCUS10844</name>
</gene>
<proteinExistence type="predicted"/>
<keyword evidence="2" id="KW-1185">Reference proteome</keyword>
<dbReference type="Proteomes" id="UP001153678">
    <property type="component" value="Unassembled WGS sequence"/>
</dbReference>
<reference evidence="1" key="1">
    <citation type="submission" date="2022-08" db="EMBL/GenBank/DDBJ databases">
        <authorList>
            <person name="Kallberg Y."/>
            <person name="Tangrot J."/>
            <person name="Rosling A."/>
        </authorList>
    </citation>
    <scope>NUCLEOTIDE SEQUENCE</scope>
    <source>
        <strain evidence="1">Wild A</strain>
    </source>
</reference>